<evidence type="ECO:0000313" key="1">
    <source>
        <dbReference type="EMBL" id="GJT44104.1"/>
    </source>
</evidence>
<keyword evidence="2" id="KW-1185">Reference proteome</keyword>
<reference evidence="1" key="2">
    <citation type="submission" date="2022-01" db="EMBL/GenBank/DDBJ databases">
        <authorList>
            <person name="Yamashiro T."/>
            <person name="Shiraishi A."/>
            <person name="Satake H."/>
            <person name="Nakayama K."/>
        </authorList>
    </citation>
    <scope>NUCLEOTIDE SEQUENCE</scope>
</reference>
<gene>
    <name evidence="1" type="ORF">Tco_0952819</name>
</gene>
<reference evidence="1" key="1">
    <citation type="journal article" date="2022" name="Int. J. Mol. Sci.">
        <title>Draft Genome of Tanacetum Coccineum: Genomic Comparison of Closely Related Tanacetum-Family Plants.</title>
        <authorList>
            <person name="Yamashiro T."/>
            <person name="Shiraishi A."/>
            <person name="Nakayama K."/>
            <person name="Satake H."/>
        </authorList>
    </citation>
    <scope>NUCLEOTIDE SEQUENCE</scope>
</reference>
<proteinExistence type="predicted"/>
<accession>A0ABQ5DZ22</accession>
<name>A0ABQ5DZ22_9ASTR</name>
<dbReference type="Proteomes" id="UP001151760">
    <property type="component" value="Unassembled WGS sequence"/>
</dbReference>
<comment type="caution">
    <text evidence="1">The sequence shown here is derived from an EMBL/GenBank/DDBJ whole genome shotgun (WGS) entry which is preliminary data.</text>
</comment>
<protein>
    <submittedName>
        <fullName evidence="1">Uncharacterized protein</fullName>
    </submittedName>
</protein>
<evidence type="ECO:0000313" key="2">
    <source>
        <dbReference type="Proteomes" id="UP001151760"/>
    </source>
</evidence>
<dbReference type="EMBL" id="BQNB010015785">
    <property type="protein sequence ID" value="GJT44104.1"/>
    <property type="molecule type" value="Genomic_DNA"/>
</dbReference>
<organism evidence="1 2">
    <name type="scientific">Tanacetum coccineum</name>
    <dbReference type="NCBI Taxonomy" id="301880"/>
    <lineage>
        <taxon>Eukaryota</taxon>
        <taxon>Viridiplantae</taxon>
        <taxon>Streptophyta</taxon>
        <taxon>Embryophyta</taxon>
        <taxon>Tracheophyta</taxon>
        <taxon>Spermatophyta</taxon>
        <taxon>Magnoliopsida</taxon>
        <taxon>eudicotyledons</taxon>
        <taxon>Gunneridae</taxon>
        <taxon>Pentapetalae</taxon>
        <taxon>asterids</taxon>
        <taxon>campanulids</taxon>
        <taxon>Asterales</taxon>
        <taxon>Asteraceae</taxon>
        <taxon>Asteroideae</taxon>
        <taxon>Anthemideae</taxon>
        <taxon>Anthemidinae</taxon>
        <taxon>Tanacetum</taxon>
    </lineage>
</organism>
<sequence length="96" mass="10576">MVPRTVLTRSGPVSLNTVRPVNIVQLRITVNNARPVNTVKETRVNTARPKAVISAVKGNKGNAVKASACWVWRPKHKVLDQSLETIGNPQQDLKDK</sequence>